<evidence type="ECO:0000313" key="5">
    <source>
        <dbReference type="Proteomes" id="UP000646738"/>
    </source>
</evidence>
<keyword evidence="1" id="KW-0418">Kinase</keyword>
<name>A0ABQ3RNY5_STRRR</name>
<dbReference type="PANTHER" id="PTHR35526:SF3">
    <property type="entry name" value="ANTI-SIGMA-F FACTOR RSBW"/>
    <property type="match status" value="1"/>
</dbReference>
<dbReference type="InterPro" id="IPR050267">
    <property type="entry name" value="Anti-sigma-factor_SerPK"/>
</dbReference>
<evidence type="ECO:0000256" key="1">
    <source>
        <dbReference type="ARBA" id="ARBA00022527"/>
    </source>
</evidence>
<keyword evidence="4" id="KW-0067">ATP-binding</keyword>
<dbReference type="CDD" id="cd16936">
    <property type="entry name" value="HATPase_RsbW-like"/>
    <property type="match status" value="1"/>
</dbReference>
<dbReference type="SUPFAM" id="SSF55874">
    <property type="entry name" value="ATPase domain of HSP90 chaperone/DNA topoisomerase II/histidine kinase"/>
    <property type="match status" value="1"/>
</dbReference>
<evidence type="ECO:0000313" key="4">
    <source>
        <dbReference type="EMBL" id="GHI57560.1"/>
    </source>
</evidence>
<dbReference type="Proteomes" id="UP000646738">
    <property type="component" value="Unassembled WGS sequence"/>
</dbReference>
<protein>
    <submittedName>
        <fullName evidence="4">ATP-binding protein</fullName>
    </submittedName>
</protein>
<evidence type="ECO:0000256" key="2">
    <source>
        <dbReference type="SAM" id="MobiDB-lite"/>
    </source>
</evidence>
<feature type="region of interest" description="Disordered" evidence="2">
    <location>
        <begin position="1"/>
        <end position="20"/>
    </location>
</feature>
<accession>A0ABQ3RNY5</accession>
<dbReference type="RefSeq" id="WP_189995692.1">
    <property type="nucleotide sequence ID" value="NZ_BNCB01000008.1"/>
</dbReference>
<keyword evidence="1" id="KW-0808">Transferase</keyword>
<dbReference type="InterPro" id="IPR036890">
    <property type="entry name" value="HATPase_C_sf"/>
</dbReference>
<sequence length="148" mass="16272">MTSLSKPVQTPPAGHPVYSQTLPCETRTAGHGRRLIRDALGSWHLDDLADSAELIITELVANAARHTPCRSIRLLVRRPSEARVHIGVVDRAPSRLPVFSPTGADDERGRGLVLIDALAERWGYTLLGSHPQRGFWGKEIWAELKAAL</sequence>
<dbReference type="Gene3D" id="3.30.565.10">
    <property type="entry name" value="Histidine kinase-like ATPase, C-terminal domain"/>
    <property type="match status" value="1"/>
</dbReference>
<gene>
    <name evidence="4" type="ORF">Srubr_74060</name>
</gene>
<keyword evidence="4" id="KW-0547">Nucleotide-binding</keyword>
<dbReference type="Pfam" id="PF13581">
    <property type="entry name" value="HATPase_c_2"/>
    <property type="match status" value="1"/>
</dbReference>
<dbReference type="GO" id="GO:0005524">
    <property type="term" value="F:ATP binding"/>
    <property type="evidence" value="ECO:0007669"/>
    <property type="project" value="UniProtKB-KW"/>
</dbReference>
<organism evidence="4 5">
    <name type="scientific">Streptomyces rubradiris</name>
    <name type="common">Streptomyces achromogenes subsp. rubradiris</name>
    <dbReference type="NCBI Taxonomy" id="285531"/>
    <lineage>
        <taxon>Bacteria</taxon>
        <taxon>Bacillati</taxon>
        <taxon>Actinomycetota</taxon>
        <taxon>Actinomycetes</taxon>
        <taxon>Kitasatosporales</taxon>
        <taxon>Streptomycetaceae</taxon>
        <taxon>Streptomyces</taxon>
    </lineage>
</organism>
<evidence type="ECO:0000259" key="3">
    <source>
        <dbReference type="Pfam" id="PF13581"/>
    </source>
</evidence>
<keyword evidence="5" id="KW-1185">Reference proteome</keyword>
<proteinExistence type="predicted"/>
<feature type="domain" description="Histidine kinase/HSP90-like ATPase" evidence="3">
    <location>
        <begin position="33"/>
        <end position="124"/>
    </location>
</feature>
<dbReference type="EMBL" id="BNEA01000015">
    <property type="protein sequence ID" value="GHI57560.1"/>
    <property type="molecule type" value="Genomic_DNA"/>
</dbReference>
<dbReference type="PANTHER" id="PTHR35526">
    <property type="entry name" value="ANTI-SIGMA-F FACTOR RSBW-RELATED"/>
    <property type="match status" value="1"/>
</dbReference>
<dbReference type="InterPro" id="IPR003594">
    <property type="entry name" value="HATPase_dom"/>
</dbReference>
<reference evidence="5" key="1">
    <citation type="submission" date="2023-07" db="EMBL/GenBank/DDBJ databases">
        <title>Whole genome shotgun sequence of Streptomyces achromogenes subsp. rubradiris NBRC 14000.</title>
        <authorList>
            <person name="Komaki H."/>
            <person name="Tamura T."/>
        </authorList>
    </citation>
    <scope>NUCLEOTIDE SEQUENCE [LARGE SCALE GENOMIC DNA]</scope>
    <source>
        <strain evidence="5">NBRC 14000</strain>
    </source>
</reference>
<comment type="caution">
    <text evidence="4">The sequence shown here is derived from an EMBL/GenBank/DDBJ whole genome shotgun (WGS) entry which is preliminary data.</text>
</comment>
<keyword evidence="1" id="KW-0723">Serine/threonine-protein kinase</keyword>